<dbReference type="Proteomes" id="UP000192257">
    <property type="component" value="Unassembled WGS sequence"/>
</dbReference>
<feature type="signal peptide" evidence="2">
    <location>
        <begin position="1"/>
        <end position="20"/>
    </location>
</feature>
<protein>
    <submittedName>
        <fullName evidence="3">Uncharacterized protein</fullName>
    </submittedName>
</protein>
<evidence type="ECO:0000313" key="4">
    <source>
        <dbReference type="Proteomes" id="UP000192257"/>
    </source>
</evidence>
<evidence type="ECO:0000256" key="1">
    <source>
        <dbReference type="SAM" id="Phobius"/>
    </source>
</evidence>
<accession>A0A1X0NYM8</accession>
<comment type="caution">
    <text evidence="3">The sequence shown here is derived from an EMBL/GenBank/DDBJ whole genome shotgun (WGS) entry which is preliminary data.</text>
</comment>
<dbReference type="GeneID" id="39985260"/>
<keyword evidence="1" id="KW-1133">Transmembrane helix</keyword>
<evidence type="ECO:0000313" key="3">
    <source>
        <dbReference type="EMBL" id="ORC89260.1"/>
    </source>
</evidence>
<dbReference type="OrthoDB" id="261310at2759"/>
<feature type="chain" id="PRO_5013140310" evidence="2">
    <location>
        <begin position="21"/>
        <end position="257"/>
    </location>
</feature>
<keyword evidence="4" id="KW-1185">Reference proteome</keyword>
<keyword evidence="1" id="KW-0812">Transmembrane</keyword>
<dbReference type="EMBL" id="NBCO01000013">
    <property type="protein sequence ID" value="ORC89260.1"/>
    <property type="molecule type" value="Genomic_DNA"/>
</dbReference>
<dbReference type="VEuPathDB" id="TriTrypDB:TM35_000132640"/>
<keyword evidence="2" id="KW-0732">Signal</keyword>
<gene>
    <name evidence="3" type="ORF">TM35_000132640</name>
</gene>
<dbReference type="RefSeq" id="XP_028883326.1">
    <property type="nucleotide sequence ID" value="XM_029025480.1"/>
</dbReference>
<evidence type="ECO:0000256" key="2">
    <source>
        <dbReference type="SAM" id="SignalP"/>
    </source>
</evidence>
<proteinExistence type="predicted"/>
<sequence>MIRLLFCLVFAVFFSEVSQASTPYIYDGGFEFLRVGEMRFNETMEFPSDMLTEVRRRYILAGLQRDRRYLVHLSFLGSPSIDYRIHVGHQHRSLVEMHQEQAKEETVETYHPQGQRKLADVNMLHFRTHIDDLGFDFIGGDGAVDIGDMDIKEIGVGEKNNDNDYIPLLEIRGRRNAFPPHPEMWEIFSYNLRIDAIGNFEGVTLTVIAHFIMIVVSVISSTLLVSRLITLIAGDAPKPQARRDFLIFFWNFKEKSK</sequence>
<reference evidence="3 4" key="1">
    <citation type="submission" date="2017-03" db="EMBL/GenBank/DDBJ databases">
        <title>An alternative strategy for trypanosome survival in the mammalian bloodstream revealed through genome and transcriptome analysis of the ubiquitous bovine parasite Trypanosoma (Megatrypanum) theileri.</title>
        <authorList>
            <person name="Kelly S."/>
            <person name="Ivens A."/>
            <person name="Mott A."/>
            <person name="O'Neill E."/>
            <person name="Emms D."/>
            <person name="Macleod O."/>
            <person name="Voorheis P."/>
            <person name="Matthews J."/>
            <person name="Matthews K."/>
            <person name="Carrington M."/>
        </authorList>
    </citation>
    <scope>NUCLEOTIDE SEQUENCE [LARGE SCALE GENOMIC DNA]</scope>
    <source>
        <strain evidence="3">Edinburgh</strain>
    </source>
</reference>
<dbReference type="AlphaFoldDB" id="A0A1X0NYM8"/>
<feature type="transmembrane region" description="Helical" evidence="1">
    <location>
        <begin position="207"/>
        <end position="233"/>
    </location>
</feature>
<name>A0A1X0NYM8_9TRYP</name>
<organism evidence="3 4">
    <name type="scientific">Trypanosoma theileri</name>
    <dbReference type="NCBI Taxonomy" id="67003"/>
    <lineage>
        <taxon>Eukaryota</taxon>
        <taxon>Discoba</taxon>
        <taxon>Euglenozoa</taxon>
        <taxon>Kinetoplastea</taxon>
        <taxon>Metakinetoplastina</taxon>
        <taxon>Trypanosomatida</taxon>
        <taxon>Trypanosomatidae</taxon>
        <taxon>Trypanosoma</taxon>
    </lineage>
</organism>
<keyword evidence="1" id="KW-0472">Membrane</keyword>